<dbReference type="Proteomes" id="UP000494040">
    <property type="component" value="Unassembled WGS sequence"/>
</dbReference>
<name>A0A8I6SRB9_CIMLE</name>
<dbReference type="EnsemblMetazoa" id="XM_024229722.1">
    <property type="protein sequence ID" value="XP_024085490.1"/>
    <property type="gene ID" value="LOC106673634"/>
</dbReference>
<dbReference type="AlphaFoldDB" id="A0A8I6SRB9"/>
<dbReference type="RefSeq" id="XP_024085491.1">
    <property type="nucleotide sequence ID" value="XM_024229723.1"/>
</dbReference>
<organism evidence="1 2">
    <name type="scientific">Cimex lectularius</name>
    <name type="common">Bed bug</name>
    <name type="synonym">Acanthia lectularia</name>
    <dbReference type="NCBI Taxonomy" id="79782"/>
    <lineage>
        <taxon>Eukaryota</taxon>
        <taxon>Metazoa</taxon>
        <taxon>Ecdysozoa</taxon>
        <taxon>Arthropoda</taxon>
        <taxon>Hexapoda</taxon>
        <taxon>Insecta</taxon>
        <taxon>Pterygota</taxon>
        <taxon>Neoptera</taxon>
        <taxon>Paraneoptera</taxon>
        <taxon>Hemiptera</taxon>
        <taxon>Heteroptera</taxon>
        <taxon>Panheteroptera</taxon>
        <taxon>Cimicomorpha</taxon>
        <taxon>Cimicidae</taxon>
        <taxon>Cimex</taxon>
    </lineage>
</organism>
<dbReference type="OrthoDB" id="6622966at2759"/>
<protein>
    <submittedName>
        <fullName evidence="1">Uncharacterized protein</fullName>
    </submittedName>
</protein>
<dbReference type="KEGG" id="clec:106673634"/>
<proteinExistence type="predicted"/>
<evidence type="ECO:0000313" key="2">
    <source>
        <dbReference type="Proteomes" id="UP000494040"/>
    </source>
</evidence>
<dbReference type="EnsemblMetazoa" id="XM_024229723.1">
    <property type="protein sequence ID" value="XP_024085491.1"/>
    <property type="gene ID" value="LOC106673634"/>
</dbReference>
<dbReference type="RefSeq" id="XP_024085490.1">
    <property type="nucleotide sequence ID" value="XM_024229722.1"/>
</dbReference>
<keyword evidence="2" id="KW-1185">Reference proteome</keyword>
<sequence>MRRKECDSWTSYAFENFSESSFIGPTIDETLLYLVALILPRCWLIKMGLVHDPDLQHACKTAHCSSRQETHKNASEGIDIASWLTQEYLLLAEEVCRKGMDDRLESRRFVLNSLAELMEMKQKLENQKKKQT</sequence>
<dbReference type="GeneID" id="106673634"/>
<evidence type="ECO:0000313" key="1">
    <source>
        <dbReference type="EnsemblMetazoa" id="XP_024085490.1"/>
    </source>
</evidence>
<accession>A0A8I6SRB9</accession>
<dbReference type="RefSeq" id="XP_024085492.1">
    <property type="nucleotide sequence ID" value="XM_024229724.1"/>
</dbReference>
<dbReference type="EnsemblMetazoa" id="XM_024229724.1">
    <property type="protein sequence ID" value="XP_024085492.1"/>
    <property type="gene ID" value="LOC106673634"/>
</dbReference>
<reference evidence="1" key="1">
    <citation type="submission" date="2022-01" db="UniProtKB">
        <authorList>
            <consortium name="EnsemblMetazoa"/>
        </authorList>
    </citation>
    <scope>IDENTIFICATION</scope>
</reference>